<gene>
    <name evidence="3" type="ORF">EXIGLDRAFT_718407</name>
</gene>
<evidence type="ECO:0000256" key="1">
    <source>
        <dbReference type="ARBA" id="ARBA00007637"/>
    </source>
</evidence>
<dbReference type="EMBL" id="KV426009">
    <property type="protein sequence ID" value="KZV92416.1"/>
    <property type="molecule type" value="Genomic_DNA"/>
</dbReference>
<accession>A0A165HSV5</accession>
<dbReference type="OrthoDB" id="202470at2759"/>
<dbReference type="SUPFAM" id="SSF51735">
    <property type="entry name" value="NAD(P)-binding Rossmann-fold domains"/>
    <property type="match status" value="1"/>
</dbReference>
<dbReference type="CDD" id="cd08946">
    <property type="entry name" value="SDR_e"/>
    <property type="match status" value="1"/>
</dbReference>
<sequence length="333" mass="36737">MASPVRVLVTGSSGHLGAALVLHLQSLAYDVVGVDLLPSSTTHAQGDITSIPFLRTVFEARRPTHILHTATLHKPHVESHSVSSFVATNVQGTVNLLELAVEYGVQAFIFTSTTSTFGKALQPAEKGGPTVWIDETVIPIPKNIYGVTKVCAEDICALFHAKHGLPILILRTSRFFPEQDDTEAIRNAFEDDNIKVNELSYRRVDLYDVATAHVCAMERATELKWGRYIISAPTPFSSLQETLVELGKDAPTVLETLVPFQTVYSSRKWKFFGALDRVYDSSKAIADLGWKPVYTFARAVDHVAQAKEWRSPLSIVVGKRGYHAETTGVYTVR</sequence>
<evidence type="ECO:0000259" key="2">
    <source>
        <dbReference type="Pfam" id="PF01370"/>
    </source>
</evidence>
<dbReference type="InParanoid" id="A0A165HSV5"/>
<dbReference type="Gene3D" id="3.40.50.720">
    <property type="entry name" value="NAD(P)-binding Rossmann-like Domain"/>
    <property type="match status" value="1"/>
</dbReference>
<organism evidence="3 4">
    <name type="scientific">Exidia glandulosa HHB12029</name>
    <dbReference type="NCBI Taxonomy" id="1314781"/>
    <lineage>
        <taxon>Eukaryota</taxon>
        <taxon>Fungi</taxon>
        <taxon>Dikarya</taxon>
        <taxon>Basidiomycota</taxon>
        <taxon>Agaricomycotina</taxon>
        <taxon>Agaricomycetes</taxon>
        <taxon>Auriculariales</taxon>
        <taxon>Exidiaceae</taxon>
        <taxon>Exidia</taxon>
    </lineage>
</organism>
<dbReference type="PANTHER" id="PTHR43000">
    <property type="entry name" value="DTDP-D-GLUCOSE 4,6-DEHYDRATASE-RELATED"/>
    <property type="match status" value="1"/>
</dbReference>
<evidence type="ECO:0000313" key="3">
    <source>
        <dbReference type="EMBL" id="KZV92416.1"/>
    </source>
</evidence>
<protein>
    <submittedName>
        <fullName evidence="3">NAD(P)-binding protein</fullName>
    </submittedName>
</protein>
<proteinExistence type="inferred from homology"/>
<feature type="domain" description="NAD-dependent epimerase/dehydratase" evidence="2">
    <location>
        <begin position="7"/>
        <end position="221"/>
    </location>
</feature>
<name>A0A165HSV5_EXIGL</name>
<dbReference type="InterPro" id="IPR001509">
    <property type="entry name" value="Epimerase_deHydtase"/>
</dbReference>
<keyword evidence="4" id="KW-1185">Reference proteome</keyword>
<evidence type="ECO:0000313" key="4">
    <source>
        <dbReference type="Proteomes" id="UP000077266"/>
    </source>
</evidence>
<dbReference type="STRING" id="1314781.A0A165HSV5"/>
<dbReference type="InterPro" id="IPR036291">
    <property type="entry name" value="NAD(P)-bd_dom_sf"/>
</dbReference>
<reference evidence="3 4" key="1">
    <citation type="journal article" date="2016" name="Mol. Biol. Evol.">
        <title>Comparative Genomics of Early-Diverging Mushroom-Forming Fungi Provides Insights into the Origins of Lignocellulose Decay Capabilities.</title>
        <authorList>
            <person name="Nagy L.G."/>
            <person name="Riley R."/>
            <person name="Tritt A."/>
            <person name="Adam C."/>
            <person name="Daum C."/>
            <person name="Floudas D."/>
            <person name="Sun H."/>
            <person name="Yadav J.S."/>
            <person name="Pangilinan J."/>
            <person name="Larsson K.H."/>
            <person name="Matsuura K."/>
            <person name="Barry K."/>
            <person name="Labutti K."/>
            <person name="Kuo R."/>
            <person name="Ohm R.A."/>
            <person name="Bhattacharya S.S."/>
            <person name="Shirouzu T."/>
            <person name="Yoshinaga Y."/>
            <person name="Martin F.M."/>
            <person name="Grigoriev I.V."/>
            <person name="Hibbett D.S."/>
        </authorList>
    </citation>
    <scope>NUCLEOTIDE SEQUENCE [LARGE SCALE GENOMIC DNA]</scope>
    <source>
        <strain evidence="3 4">HHB12029</strain>
    </source>
</reference>
<dbReference type="AlphaFoldDB" id="A0A165HSV5"/>
<dbReference type="Proteomes" id="UP000077266">
    <property type="component" value="Unassembled WGS sequence"/>
</dbReference>
<dbReference type="Pfam" id="PF01370">
    <property type="entry name" value="Epimerase"/>
    <property type="match status" value="1"/>
</dbReference>
<comment type="similarity">
    <text evidence="1">Belongs to the NAD(P)-dependent epimerase/dehydratase family.</text>
</comment>